<dbReference type="Proteomes" id="UP000007844">
    <property type="component" value="Chromosome"/>
</dbReference>
<evidence type="ECO:0000313" key="3">
    <source>
        <dbReference type="EMBL" id="EGJ50782.1"/>
    </source>
</evidence>
<dbReference type="eggNOG" id="COG3271">
    <property type="taxonomic scope" value="Bacteria"/>
</dbReference>
<dbReference type="InterPro" id="IPR039564">
    <property type="entry name" value="Peptidase_C39-like"/>
</dbReference>
<feature type="region of interest" description="Disordered" evidence="1">
    <location>
        <begin position="240"/>
        <end position="315"/>
    </location>
</feature>
<dbReference type="EMBL" id="CP003221">
    <property type="protein sequence ID" value="EGJ50782.1"/>
    <property type="molecule type" value="Genomic_DNA"/>
</dbReference>
<dbReference type="HOGENOM" id="CLU_076551_0_0_7"/>
<sequence length="315" mass="35114">MEARINLQIEAQPDDSTCGPTSLQAVYDYYGDDIGLERVIREVPRLENGGTLAVLLGCHALERGYRAVSYTYDLRVFDPTWFMLGKDLLLEKLAMQLTYKQSPRMAEATDAYQRYLRLGGQIRYQDLHGGLLRKYLKRGIPVLAGLSSTYLYGSARELDFGDRLVHDDVRGEPSGHFVVLSGYDIKGRSVTVADPLSPNPMGQSQFYEVGISHLINAIMLGIVTYDANLLVILPREDSKLREPDGRSRTPLRRKTDIAPVSDRTPQEQSSPRIRREQALIQASQADRVNQAGGKKKKRTSGKVRSRGSGGGRGKT</sequence>
<dbReference type="Gene3D" id="3.90.70.10">
    <property type="entry name" value="Cysteine proteinases"/>
    <property type="match status" value="1"/>
</dbReference>
<dbReference type="AlphaFoldDB" id="F3YYM8"/>
<accession>F3YYM8</accession>
<dbReference type="Pfam" id="PF13529">
    <property type="entry name" value="Peptidase_C39_2"/>
    <property type="match status" value="1"/>
</dbReference>
<evidence type="ECO:0000259" key="2">
    <source>
        <dbReference type="Pfam" id="PF13529"/>
    </source>
</evidence>
<proteinExistence type="predicted"/>
<organism evidence="3 4">
    <name type="scientific">Desulfocurvibacter africanus subsp. africanus str. Walvis Bay</name>
    <dbReference type="NCBI Taxonomy" id="690850"/>
    <lineage>
        <taxon>Bacteria</taxon>
        <taxon>Pseudomonadati</taxon>
        <taxon>Thermodesulfobacteriota</taxon>
        <taxon>Desulfovibrionia</taxon>
        <taxon>Desulfovibrionales</taxon>
        <taxon>Desulfovibrionaceae</taxon>
        <taxon>Desulfocurvibacter</taxon>
    </lineage>
</organism>
<dbReference type="STRING" id="690850.Desaf_2459"/>
<protein>
    <recommendedName>
        <fullName evidence="2">Peptidase C39-like domain-containing protein</fullName>
    </recommendedName>
</protein>
<feature type="domain" description="Peptidase C39-like" evidence="2">
    <location>
        <begin position="132"/>
        <end position="195"/>
    </location>
</feature>
<feature type="compositionally biased region" description="Basic residues" evidence="1">
    <location>
        <begin position="293"/>
        <end position="305"/>
    </location>
</feature>
<reference evidence="3 4" key="1">
    <citation type="journal article" date="2011" name="J. Bacteriol.">
        <title>Genome sequence of the mercury-methylating and pleomorphic Desulfovibrio africanus Strain Walvis Bay.</title>
        <authorList>
            <person name="Brown S.D."/>
            <person name="Wall J.D."/>
            <person name="Kucken A.M."/>
            <person name="Gilmour C.C."/>
            <person name="Podar M."/>
            <person name="Brandt C.C."/>
            <person name="Teshima H."/>
            <person name="Detter J.C."/>
            <person name="Han C.S."/>
            <person name="Land M.L."/>
            <person name="Lucas S."/>
            <person name="Han J."/>
            <person name="Pennacchio L."/>
            <person name="Nolan M."/>
            <person name="Pitluck S."/>
            <person name="Woyke T."/>
            <person name="Goodwin L."/>
            <person name="Palumbo A.V."/>
            <person name="Elias D.A."/>
        </authorList>
    </citation>
    <scope>NUCLEOTIDE SEQUENCE [LARGE SCALE GENOMIC DNA]</scope>
    <source>
        <strain evidence="3 4">Walvis Bay</strain>
    </source>
</reference>
<gene>
    <name evidence="3" type="ORF">Desaf_2459</name>
</gene>
<dbReference type="KEGG" id="daf:Desaf_2459"/>
<name>F3YYM8_DESAF</name>
<evidence type="ECO:0000256" key="1">
    <source>
        <dbReference type="SAM" id="MobiDB-lite"/>
    </source>
</evidence>
<keyword evidence="4" id="KW-1185">Reference proteome</keyword>
<evidence type="ECO:0000313" key="4">
    <source>
        <dbReference type="Proteomes" id="UP000007844"/>
    </source>
</evidence>